<protein>
    <submittedName>
        <fullName evidence="2">Uncharacterized protein</fullName>
    </submittedName>
</protein>
<sequence length="222" mass="25239">MVKFIGFFLIFLTFANSGLSVPVPINGQVQIFTNLPKYSSILDSLKNTLQGSSFKTTIVPKTTNFCSFVNENFHSENDDLLLLISESSSNVEDFCNNNKKSAAIQVSVFVDQLQFRFKNHRGQTTTLPKARIDGNVVDSYMNSIFYNLFESKYLQGTSFSDVEIIRYGFLDFPSWVWLIIGAAISTYIVRHNQHAISETTAALNELEEYKPRELRVAPKKNY</sequence>
<evidence type="ECO:0000313" key="1">
    <source>
        <dbReference type="Proteomes" id="UP000887576"/>
    </source>
</evidence>
<organism evidence="1 2">
    <name type="scientific">Panagrolaimus sp. JU765</name>
    <dbReference type="NCBI Taxonomy" id="591449"/>
    <lineage>
        <taxon>Eukaryota</taxon>
        <taxon>Metazoa</taxon>
        <taxon>Ecdysozoa</taxon>
        <taxon>Nematoda</taxon>
        <taxon>Chromadorea</taxon>
        <taxon>Rhabditida</taxon>
        <taxon>Tylenchina</taxon>
        <taxon>Panagrolaimomorpha</taxon>
        <taxon>Panagrolaimoidea</taxon>
        <taxon>Panagrolaimidae</taxon>
        <taxon>Panagrolaimus</taxon>
    </lineage>
</organism>
<name>A0AC34PW42_9BILA</name>
<evidence type="ECO:0000313" key="2">
    <source>
        <dbReference type="WBParaSite" id="JU765_v2.g10451.t1"/>
    </source>
</evidence>
<dbReference type="Proteomes" id="UP000887576">
    <property type="component" value="Unplaced"/>
</dbReference>
<reference evidence="2" key="1">
    <citation type="submission" date="2022-11" db="UniProtKB">
        <authorList>
            <consortium name="WormBaseParasite"/>
        </authorList>
    </citation>
    <scope>IDENTIFICATION</scope>
</reference>
<dbReference type="WBParaSite" id="JU765_v2.g10451.t1">
    <property type="protein sequence ID" value="JU765_v2.g10451.t1"/>
    <property type="gene ID" value="JU765_v2.g10451"/>
</dbReference>
<proteinExistence type="predicted"/>
<accession>A0AC34PW42</accession>